<accession>A0A554VEA2</accession>
<dbReference type="PANTHER" id="PTHR30414">
    <property type="entry name" value="MINICONDUCTANCE MECHANOSENSITIVE CHANNEL YBDG"/>
    <property type="match status" value="1"/>
</dbReference>
<comment type="caution">
    <text evidence="12">The sequence shown here is derived from an EMBL/GenBank/DDBJ whole genome shotgun (WGS) entry which is preliminary data.</text>
</comment>
<keyword evidence="7 10" id="KW-0472">Membrane</keyword>
<evidence type="ECO:0000256" key="9">
    <source>
        <dbReference type="ARBA" id="ARBA00093659"/>
    </source>
</evidence>
<feature type="transmembrane region" description="Helical" evidence="10">
    <location>
        <begin position="103"/>
        <end position="124"/>
    </location>
</feature>
<dbReference type="OrthoDB" id="9775207at2"/>
<dbReference type="PANTHER" id="PTHR30414:SF0">
    <property type="entry name" value="MINICONDUCTANCE MECHANOSENSITIVE CHANNEL YBDG"/>
    <property type="match status" value="1"/>
</dbReference>
<dbReference type="InterPro" id="IPR010920">
    <property type="entry name" value="LSM_dom_sf"/>
</dbReference>
<feature type="transmembrane region" description="Helical" evidence="10">
    <location>
        <begin position="145"/>
        <end position="164"/>
    </location>
</feature>
<dbReference type="RefSeq" id="WP_143918122.1">
    <property type="nucleotide sequence ID" value="NZ_CANLFO010000004.1"/>
</dbReference>
<sequence length="413" mass="47706">MKDLTRYFYNLFVSKGLSENIAEYLNVLIGVCILVIVIFFLDLMMRKVIIAIFKSYASRSKNTFDDYLVKNKTFDYLAHIIPLSIIIWVLPMLFIAFPTAERYLETLFDIMVIVLVIWILRSILRTFRDFLKSLNSFKDKPIDSYVQVFMIFVWTIGIIFVFSSMTGKSILTFLTALGAMSAVILLIFKDTILGFVASIQVAVNDTVRIGDWITMEKYGADGDVIEINLSSVKVQNFDKTITTIPTYHLTSESFRNWRGMMDSGGRRIKRALLIKTSSVSFLSKKDLEDLKKIALISDYIKSIQKDIDTYNQDHSIDKSTLINGRNLTNMGVFRAYVDFYLEDHPYINKNMTIMSRQLAPSAQGTPLEIYAFSNDKVWKNYEKIMADIFDHLLSAIPYFKLEVFELNYTIEKQ</sequence>
<dbReference type="AlphaFoldDB" id="A0A554VEA2"/>
<dbReference type="InterPro" id="IPR030192">
    <property type="entry name" value="YbdG"/>
</dbReference>
<keyword evidence="4 10" id="KW-0812">Transmembrane</keyword>
<evidence type="ECO:0000259" key="11">
    <source>
        <dbReference type="Pfam" id="PF00924"/>
    </source>
</evidence>
<evidence type="ECO:0000256" key="3">
    <source>
        <dbReference type="ARBA" id="ARBA00022519"/>
    </source>
</evidence>
<dbReference type="Proteomes" id="UP000318833">
    <property type="component" value="Unassembled WGS sequence"/>
</dbReference>
<evidence type="ECO:0000313" key="13">
    <source>
        <dbReference type="Proteomes" id="UP000318833"/>
    </source>
</evidence>
<feature type="transmembrane region" description="Helical" evidence="10">
    <location>
        <begin position="170"/>
        <end position="188"/>
    </location>
</feature>
<evidence type="ECO:0000256" key="5">
    <source>
        <dbReference type="ARBA" id="ARBA00022989"/>
    </source>
</evidence>
<dbReference type="FunFam" id="2.30.30.60:FF:000002">
    <property type="entry name" value="Mechanosensitive ion channel family protein"/>
    <property type="match status" value="1"/>
</dbReference>
<gene>
    <name evidence="12" type="ORF">FOF46_23315</name>
</gene>
<keyword evidence="6" id="KW-0346">Stress response</keyword>
<comment type="subcellular location">
    <subcellularLocation>
        <location evidence="1">Cell inner membrane</location>
        <topology evidence="1">Multi-pass membrane protein</topology>
    </subcellularLocation>
</comment>
<evidence type="ECO:0000256" key="2">
    <source>
        <dbReference type="ARBA" id="ARBA00022475"/>
    </source>
</evidence>
<proteinExistence type="predicted"/>
<reference evidence="12 13" key="1">
    <citation type="submission" date="2019-07" db="EMBL/GenBank/DDBJ databases">
        <title>The draft genome sequence of Aquimarina algiphila M91.</title>
        <authorList>
            <person name="Meng X."/>
        </authorList>
    </citation>
    <scope>NUCLEOTIDE SEQUENCE [LARGE SCALE GENOMIC DNA]</scope>
    <source>
        <strain evidence="12 13">M91</strain>
    </source>
</reference>
<dbReference type="GO" id="GO:0071470">
    <property type="term" value="P:cellular response to osmotic stress"/>
    <property type="evidence" value="ECO:0007669"/>
    <property type="project" value="InterPro"/>
</dbReference>
<feature type="transmembrane region" description="Helical" evidence="10">
    <location>
        <begin position="24"/>
        <end position="45"/>
    </location>
</feature>
<dbReference type="GO" id="GO:0008381">
    <property type="term" value="F:mechanosensitive monoatomic ion channel activity"/>
    <property type="evidence" value="ECO:0007669"/>
    <property type="project" value="InterPro"/>
</dbReference>
<evidence type="ECO:0000256" key="7">
    <source>
        <dbReference type="ARBA" id="ARBA00023136"/>
    </source>
</evidence>
<dbReference type="InterPro" id="IPR023408">
    <property type="entry name" value="MscS_beta-dom_sf"/>
</dbReference>
<evidence type="ECO:0000256" key="1">
    <source>
        <dbReference type="ARBA" id="ARBA00004429"/>
    </source>
</evidence>
<evidence type="ECO:0000256" key="6">
    <source>
        <dbReference type="ARBA" id="ARBA00023016"/>
    </source>
</evidence>
<dbReference type="InterPro" id="IPR006685">
    <property type="entry name" value="MscS_channel_2nd"/>
</dbReference>
<organism evidence="12 13">
    <name type="scientific">Aquimarina algiphila</name>
    <dbReference type="NCBI Taxonomy" id="2047982"/>
    <lineage>
        <taxon>Bacteria</taxon>
        <taxon>Pseudomonadati</taxon>
        <taxon>Bacteroidota</taxon>
        <taxon>Flavobacteriia</taxon>
        <taxon>Flavobacteriales</taxon>
        <taxon>Flavobacteriaceae</taxon>
        <taxon>Aquimarina</taxon>
    </lineage>
</organism>
<dbReference type="SUPFAM" id="SSF50182">
    <property type="entry name" value="Sm-like ribonucleoproteins"/>
    <property type="match status" value="1"/>
</dbReference>
<evidence type="ECO:0000256" key="4">
    <source>
        <dbReference type="ARBA" id="ARBA00022692"/>
    </source>
</evidence>
<keyword evidence="2" id="KW-1003">Cell membrane</keyword>
<dbReference type="Pfam" id="PF00924">
    <property type="entry name" value="MS_channel_2nd"/>
    <property type="match status" value="1"/>
</dbReference>
<keyword evidence="13" id="KW-1185">Reference proteome</keyword>
<dbReference type="EMBL" id="VLNR01000063">
    <property type="protein sequence ID" value="TSE05327.1"/>
    <property type="molecule type" value="Genomic_DNA"/>
</dbReference>
<evidence type="ECO:0000256" key="8">
    <source>
        <dbReference type="ARBA" id="ARBA00093630"/>
    </source>
</evidence>
<feature type="transmembrane region" description="Helical" evidence="10">
    <location>
        <begin position="76"/>
        <end position="97"/>
    </location>
</feature>
<keyword evidence="5 10" id="KW-1133">Transmembrane helix</keyword>
<dbReference type="Gene3D" id="2.30.30.60">
    <property type="match status" value="1"/>
</dbReference>
<protein>
    <recommendedName>
        <fullName evidence="8">Mechanosensing system component YbdG</fullName>
    </recommendedName>
    <alternativeName>
        <fullName evidence="9">Mechanosensitive channel homolog YbdG</fullName>
    </alternativeName>
</protein>
<evidence type="ECO:0000256" key="10">
    <source>
        <dbReference type="SAM" id="Phobius"/>
    </source>
</evidence>
<name>A0A554VEA2_9FLAO</name>
<evidence type="ECO:0000313" key="12">
    <source>
        <dbReference type="EMBL" id="TSE05327.1"/>
    </source>
</evidence>
<dbReference type="GO" id="GO:0005886">
    <property type="term" value="C:plasma membrane"/>
    <property type="evidence" value="ECO:0007669"/>
    <property type="project" value="UniProtKB-SubCell"/>
</dbReference>
<keyword evidence="3" id="KW-0997">Cell inner membrane</keyword>
<feature type="domain" description="Mechanosensitive ion channel MscS" evidence="11">
    <location>
        <begin position="190"/>
        <end position="258"/>
    </location>
</feature>